<gene>
    <name evidence="2" type="ORF">H9647_22005</name>
</gene>
<dbReference type="Proteomes" id="UP000608071">
    <property type="component" value="Unassembled WGS sequence"/>
</dbReference>
<accession>A0ABR8T4P6</accession>
<comment type="caution">
    <text evidence="2">The sequence shown here is derived from an EMBL/GenBank/DDBJ whole genome shotgun (WGS) entry which is preliminary data.</text>
</comment>
<organism evidence="2 3">
    <name type="scientific">Paenibacillus gallinarum</name>
    <dbReference type="NCBI Taxonomy" id="2762232"/>
    <lineage>
        <taxon>Bacteria</taxon>
        <taxon>Bacillati</taxon>
        <taxon>Bacillota</taxon>
        <taxon>Bacilli</taxon>
        <taxon>Bacillales</taxon>
        <taxon>Paenibacillaceae</taxon>
        <taxon>Paenibacillus</taxon>
    </lineage>
</organism>
<dbReference type="Pfam" id="PF10282">
    <property type="entry name" value="Lactonase"/>
    <property type="match status" value="1"/>
</dbReference>
<protein>
    <submittedName>
        <fullName evidence="2">Lactonase family protein</fullName>
    </submittedName>
</protein>
<dbReference type="PANTHER" id="PTHR30344:SF1">
    <property type="entry name" value="6-PHOSPHOGLUCONOLACTONASE"/>
    <property type="match status" value="1"/>
</dbReference>
<dbReference type="InterPro" id="IPR050282">
    <property type="entry name" value="Cycloisomerase_2"/>
</dbReference>
<dbReference type="RefSeq" id="WP_191804124.1">
    <property type="nucleotide sequence ID" value="NZ_JACSQL010000015.1"/>
</dbReference>
<dbReference type="SUPFAM" id="SSF51004">
    <property type="entry name" value="C-terminal (heme d1) domain of cytochrome cd1-nitrite reductase"/>
    <property type="match status" value="1"/>
</dbReference>
<sequence length="357" mass="39532">MTTSKLLVFTGSYAEKENPGIHVYELDENTYELSLRSKQEGVKNPTFLQVDSDSKQLISIGEMVTTDGLNSGEALAYQIFPETGELELINRGQSAYAPTCHVQKDPQGQYLVISSYHGGTVSLVSLKEDGSIGKMLDSKQHKGHGTHPERQDRPHVHSAFFSPDGQFIMVQDLGLDTIFVYQIDREQNKLVLHREVNTHDAAGPRHLVFHPNGKYAYVINEVDSTVTSYAYDAEEGNLTAIQTLPTLPSDFTGENTCAEITISEDGRFVYGSNRGHDSIVVYATSADGTLEHVQHISTEGAHPRHFSLTPNGNLMLVANRDTNNIAVFEVNKETGRLTYTGKQVESPKPVCVWPVYM</sequence>
<evidence type="ECO:0000313" key="3">
    <source>
        <dbReference type="Proteomes" id="UP000608071"/>
    </source>
</evidence>
<evidence type="ECO:0000313" key="2">
    <source>
        <dbReference type="EMBL" id="MBD7970743.1"/>
    </source>
</evidence>
<keyword evidence="3" id="KW-1185">Reference proteome</keyword>
<dbReference type="InterPro" id="IPR011048">
    <property type="entry name" value="Haem_d1_sf"/>
</dbReference>
<dbReference type="PANTHER" id="PTHR30344">
    <property type="entry name" value="6-PHOSPHOGLUCONOLACTONASE-RELATED"/>
    <property type="match status" value="1"/>
</dbReference>
<dbReference type="InterPro" id="IPR019405">
    <property type="entry name" value="Lactonase_7-beta_prop"/>
</dbReference>
<evidence type="ECO:0000256" key="1">
    <source>
        <dbReference type="ARBA" id="ARBA00005564"/>
    </source>
</evidence>
<dbReference type="EMBL" id="JACSQL010000015">
    <property type="protein sequence ID" value="MBD7970743.1"/>
    <property type="molecule type" value="Genomic_DNA"/>
</dbReference>
<dbReference type="InterPro" id="IPR015943">
    <property type="entry name" value="WD40/YVTN_repeat-like_dom_sf"/>
</dbReference>
<name>A0ABR8T4P6_9BACL</name>
<proteinExistence type="inferred from homology"/>
<dbReference type="Gene3D" id="2.130.10.10">
    <property type="entry name" value="YVTN repeat-like/Quinoprotein amine dehydrogenase"/>
    <property type="match status" value="1"/>
</dbReference>
<comment type="similarity">
    <text evidence="1">Belongs to the cycloisomerase 2 family.</text>
</comment>
<reference evidence="2 3" key="1">
    <citation type="submission" date="2020-08" db="EMBL/GenBank/DDBJ databases">
        <title>A Genomic Blueprint of the Chicken Gut Microbiome.</title>
        <authorList>
            <person name="Gilroy R."/>
            <person name="Ravi A."/>
            <person name="Getino M."/>
            <person name="Pursley I."/>
            <person name="Horton D.L."/>
            <person name="Alikhan N.-F."/>
            <person name="Baker D."/>
            <person name="Gharbi K."/>
            <person name="Hall N."/>
            <person name="Watson M."/>
            <person name="Adriaenssens E.M."/>
            <person name="Foster-Nyarko E."/>
            <person name="Jarju S."/>
            <person name="Secka A."/>
            <person name="Antonio M."/>
            <person name="Oren A."/>
            <person name="Chaudhuri R."/>
            <person name="La Ragione R.M."/>
            <person name="Hildebrand F."/>
            <person name="Pallen M.J."/>
        </authorList>
    </citation>
    <scope>NUCLEOTIDE SEQUENCE [LARGE SCALE GENOMIC DNA]</scope>
    <source>
        <strain evidence="2 3">Sa2BVA9</strain>
    </source>
</reference>